<gene>
    <name evidence="1" type="ORF">PHYEVI_LOCUS6241</name>
</gene>
<keyword evidence="2" id="KW-1185">Reference proteome</keyword>
<evidence type="ECO:0000313" key="1">
    <source>
        <dbReference type="EMBL" id="CAG9859878.1"/>
    </source>
</evidence>
<organism evidence="1 2">
    <name type="scientific">Phyllotreta striolata</name>
    <name type="common">Striped flea beetle</name>
    <name type="synonym">Crioceris striolata</name>
    <dbReference type="NCBI Taxonomy" id="444603"/>
    <lineage>
        <taxon>Eukaryota</taxon>
        <taxon>Metazoa</taxon>
        <taxon>Ecdysozoa</taxon>
        <taxon>Arthropoda</taxon>
        <taxon>Hexapoda</taxon>
        <taxon>Insecta</taxon>
        <taxon>Pterygota</taxon>
        <taxon>Neoptera</taxon>
        <taxon>Endopterygota</taxon>
        <taxon>Coleoptera</taxon>
        <taxon>Polyphaga</taxon>
        <taxon>Cucujiformia</taxon>
        <taxon>Chrysomeloidea</taxon>
        <taxon>Chrysomelidae</taxon>
        <taxon>Galerucinae</taxon>
        <taxon>Alticini</taxon>
        <taxon>Phyllotreta</taxon>
    </lineage>
</organism>
<protein>
    <submittedName>
        <fullName evidence="1">Uncharacterized protein</fullName>
    </submittedName>
</protein>
<name>A0A9N9TQJ7_PHYSR</name>
<dbReference type="Pfam" id="PF05186">
    <property type="entry name" value="Dpy-30"/>
    <property type="match status" value="1"/>
</dbReference>
<evidence type="ECO:0000313" key="2">
    <source>
        <dbReference type="Proteomes" id="UP001153712"/>
    </source>
</evidence>
<dbReference type="Gene3D" id="1.20.890.10">
    <property type="entry name" value="cAMP-dependent protein kinase regulatory subunit, dimerization-anchoring domain"/>
    <property type="match status" value="1"/>
</dbReference>
<dbReference type="EMBL" id="OU900096">
    <property type="protein sequence ID" value="CAG9859878.1"/>
    <property type="molecule type" value="Genomic_DNA"/>
</dbReference>
<proteinExistence type="predicted"/>
<accession>A0A9N9TQJ7</accession>
<sequence>MFNTKIKEIKGKYIEECQPDGKENEFNSNGDVITMEACDLVGDTNYCRIIRGLDSDNYMHISRIPYATLRALPTREYLDLVLVPILITALNHIAKTRPPNAMKAFALYLLKHRGEYETPEDLSDGTPASTNSVK</sequence>
<dbReference type="InterPro" id="IPR007858">
    <property type="entry name" value="Dpy-30_motif"/>
</dbReference>
<dbReference type="OrthoDB" id="417678at2759"/>
<dbReference type="Proteomes" id="UP001153712">
    <property type="component" value="Chromosome 3"/>
</dbReference>
<dbReference type="AlphaFoldDB" id="A0A9N9TQJ7"/>
<reference evidence="1" key="1">
    <citation type="submission" date="2022-01" db="EMBL/GenBank/DDBJ databases">
        <authorList>
            <person name="King R."/>
        </authorList>
    </citation>
    <scope>NUCLEOTIDE SEQUENCE</scope>
</reference>